<keyword evidence="4" id="KW-0175">Coiled coil</keyword>
<evidence type="ECO:0000313" key="6">
    <source>
        <dbReference type="EMBL" id="CDJ53674.1"/>
    </source>
</evidence>
<dbReference type="EMBL" id="HG713385">
    <property type="protein sequence ID" value="CDJ53674.1"/>
    <property type="molecule type" value="Genomic_DNA"/>
</dbReference>
<dbReference type="AlphaFoldDB" id="U6LYK4"/>
<dbReference type="InterPro" id="IPR043596">
    <property type="entry name" value="CFAP53/TCHP"/>
</dbReference>
<dbReference type="VEuPathDB" id="ToxoDB:EBH_0008200"/>
<feature type="coiled-coil region" evidence="4">
    <location>
        <begin position="48"/>
        <end position="130"/>
    </location>
</feature>
<organism evidence="6 7">
    <name type="scientific">Eimeria brunetti</name>
    <dbReference type="NCBI Taxonomy" id="51314"/>
    <lineage>
        <taxon>Eukaryota</taxon>
        <taxon>Sar</taxon>
        <taxon>Alveolata</taxon>
        <taxon>Apicomplexa</taxon>
        <taxon>Conoidasida</taxon>
        <taxon>Coccidia</taxon>
        <taxon>Eucoccidiorida</taxon>
        <taxon>Eimeriorina</taxon>
        <taxon>Eimeriidae</taxon>
        <taxon>Eimeria</taxon>
    </lineage>
</organism>
<sequence length="404" mass="47435">MGLSRQAAVAGAIREQKLLRQREAYLAAAHDVLAERLQLQHCAQVSERREAAAEEAVLRRRVRELRRQFSPRLEERRRKLKALLDSEQAQAEAALQQLQGTAAAREKVIMERATALKQKHDQERDKEDERLLTLRMKQERGDLRAQEYKELVQEMLAANAMQIACKKKQQEELAKEEKVFHALWTEGLNEKRLRERRAINANIKKAEQTKSVLLEQIAKRKEQRQEELERLRIENEEEIRRLDEEAQAAAEQRRQQQAAAVQRRKEMDRALAEQLEERDRRRLEDAELEREQLAEEERKELERAEADAARRQRERAAAAECREQVKKLEEHKAALESQKAVERAQVTEAVEQYKELLRQERVARLKAMQAYRNALDDQIEQRRRLKDASKELDSETKNIFGGGE</sequence>
<name>U6LYK4_9EIME</name>
<keyword evidence="2" id="KW-0969">Cilium</keyword>
<dbReference type="PANTHER" id="PTHR31183">
    <property type="entry name" value="TRICHOPLEIN KERATIN FILAMENT-BINDING PROTEIN FAMILY MEMBER"/>
    <property type="match status" value="1"/>
</dbReference>
<feature type="region of interest" description="Disordered" evidence="5">
    <location>
        <begin position="292"/>
        <end position="318"/>
    </location>
</feature>
<evidence type="ECO:0000256" key="2">
    <source>
        <dbReference type="ARBA" id="ARBA00023069"/>
    </source>
</evidence>
<keyword evidence="7" id="KW-1185">Reference proteome</keyword>
<feature type="region of interest" description="Disordered" evidence="5">
    <location>
        <begin position="244"/>
        <end position="268"/>
    </location>
</feature>
<evidence type="ECO:0000313" key="7">
    <source>
        <dbReference type="Proteomes" id="UP000030750"/>
    </source>
</evidence>
<accession>U6LYK4</accession>
<reference evidence="6" key="2">
    <citation type="submission" date="2013-10" db="EMBL/GenBank/DDBJ databases">
        <authorList>
            <person name="Aslett M."/>
        </authorList>
    </citation>
    <scope>NUCLEOTIDE SEQUENCE [LARGE SCALE GENOMIC DNA]</scope>
    <source>
        <strain evidence="6">Houghton</strain>
    </source>
</reference>
<evidence type="ECO:0000256" key="5">
    <source>
        <dbReference type="SAM" id="MobiDB-lite"/>
    </source>
</evidence>
<dbReference type="OrthoDB" id="347537at2759"/>
<evidence type="ECO:0000256" key="3">
    <source>
        <dbReference type="ARBA" id="ARBA00023273"/>
    </source>
</evidence>
<comment type="subcellular location">
    <subcellularLocation>
        <location evidence="1">Cell projection</location>
        <location evidence="1">Cilium</location>
    </subcellularLocation>
</comment>
<feature type="compositionally biased region" description="Low complexity" evidence="5">
    <location>
        <begin position="247"/>
        <end position="261"/>
    </location>
</feature>
<reference evidence="6" key="1">
    <citation type="submission" date="2013-10" db="EMBL/GenBank/DDBJ databases">
        <title>Genomic analysis of the causative agents of coccidiosis in chickens.</title>
        <authorList>
            <person name="Reid A.J."/>
            <person name="Blake D."/>
            <person name="Billington K."/>
            <person name="Browne H."/>
            <person name="Dunn M."/>
            <person name="Hung S."/>
            <person name="Kawahara F."/>
            <person name="Miranda-Saavedra D."/>
            <person name="Mourier T."/>
            <person name="Nagra H."/>
            <person name="Otto T.D."/>
            <person name="Rawlings N."/>
            <person name="Sanchez A."/>
            <person name="Sanders M."/>
            <person name="Subramaniam C."/>
            <person name="Tay Y."/>
            <person name="Dear P."/>
            <person name="Doerig C."/>
            <person name="Gruber A."/>
            <person name="Parkinson J."/>
            <person name="Shirley M."/>
            <person name="Wan K.L."/>
            <person name="Berriman M."/>
            <person name="Tomley F."/>
            <person name="Pain A."/>
        </authorList>
    </citation>
    <scope>NUCLEOTIDE SEQUENCE [LARGE SCALE GENOMIC DNA]</scope>
    <source>
        <strain evidence="6">Houghton</strain>
    </source>
</reference>
<dbReference type="GO" id="GO:0005929">
    <property type="term" value="C:cilium"/>
    <property type="evidence" value="ECO:0007669"/>
    <property type="project" value="UniProtKB-SubCell"/>
</dbReference>
<gene>
    <name evidence="6" type="ORF">EBH_0008200</name>
</gene>
<keyword evidence="3" id="KW-0966">Cell projection</keyword>
<dbReference type="Proteomes" id="UP000030750">
    <property type="component" value="Unassembled WGS sequence"/>
</dbReference>
<proteinExistence type="predicted"/>
<evidence type="ECO:0000256" key="4">
    <source>
        <dbReference type="SAM" id="Coils"/>
    </source>
</evidence>
<evidence type="ECO:0000256" key="1">
    <source>
        <dbReference type="ARBA" id="ARBA00004138"/>
    </source>
</evidence>
<protein>
    <recommendedName>
        <fullName evidence="8">Trichohyalin-plectin-homology domain-containing protein</fullName>
    </recommendedName>
</protein>
<dbReference type="PANTHER" id="PTHR31183:SF1">
    <property type="entry name" value="CILIA- AND FLAGELLA-ASSOCIATED PROTEIN 53"/>
    <property type="match status" value="1"/>
</dbReference>
<evidence type="ECO:0008006" key="8">
    <source>
        <dbReference type="Google" id="ProtNLM"/>
    </source>
</evidence>